<evidence type="ECO:0000313" key="2">
    <source>
        <dbReference type="EMBL" id="RPD53896.1"/>
    </source>
</evidence>
<sequence>MRADKPATHPSRLVNGLSLPTGTSLTARRSRVSRAQATPALGPPGAPATLDVDSEPRSVTGPPHYIRHPTSRKTQGTRTSAQAQALPPPSLAPRLSLRTEMSTTTRSVRTRSYEGEHEDKDVSDADDGGKRDDDDGDGDWGSEESVDGHGTRNRREMNSAGQTHHAPLRARSPSRTLHGDLANAVPNPAFGTPRAASPSKSPSPFW</sequence>
<reference evidence="2" key="1">
    <citation type="journal article" date="2018" name="Genome Biol. Evol.">
        <title>Genomics and development of Lentinus tigrinus, a white-rot wood-decaying mushroom with dimorphic fruiting bodies.</title>
        <authorList>
            <person name="Wu B."/>
            <person name="Xu Z."/>
            <person name="Knudson A."/>
            <person name="Carlson A."/>
            <person name="Chen N."/>
            <person name="Kovaka S."/>
            <person name="LaButti K."/>
            <person name="Lipzen A."/>
            <person name="Pennachio C."/>
            <person name="Riley R."/>
            <person name="Schakwitz W."/>
            <person name="Umezawa K."/>
            <person name="Ohm R.A."/>
            <person name="Grigoriev I.V."/>
            <person name="Nagy L.G."/>
            <person name="Gibbons J."/>
            <person name="Hibbett D."/>
        </authorList>
    </citation>
    <scope>NUCLEOTIDE SEQUENCE [LARGE SCALE GENOMIC DNA]</scope>
    <source>
        <strain evidence="2">ALCF2SS1-6</strain>
    </source>
</reference>
<proteinExistence type="predicted"/>
<accession>A0A5C2RUM8</accession>
<evidence type="ECO:0000256" key="1">
    <source>
        <dbReference type="SAM" id="MobiDB-lite"/>
    </source>
</evidence>
<feature type="compositionally biased region" description="Basic and acidic residues" evidence="1">
    <location>
        <begin position="111"/>
        <end position="133"/>
    </location>
</feature>
<feature type="compositionally biased region" description="Basic and acidic residues" evidence="1">
    <location>
        <begin position="146"/>
        <end position="157"/>
    </location>
</feature>
<keyword evidence="3" id="KW-1185">Reference proteome</keyword>
<feature type="compositionally biased region" description="Low complexity" evidence="1">
    <location>
        <begin position="193"/>
        <end position="206"/>
    </location>
</feature>
<evidence type="ECO:0000313" key="3">
    <source>
        <dbReference type="Proteomes" id="UP000313359"/>
    </source>
</evidence>
<organism evidence="2 3">
    <name type="scientific">Lentinus tigrinus ALCF2SS1-6</name>
    <dbReference type="NCBI Taxonomy" id="1328759"/>
    <lineage>
        <taxon>Eukaryota</taxon>
        <taxon>Fungi</taxon>
        <taxon>Dikarya</taxon>
        <taxon>Basidiomycota</taxon>
        <taxon>Agaricomycotina</taxon>
        <taxon>Agaricomycetes</taxon>
        <taxon>Polyporales</taxon>
        <taxon>Polyporaceae</taxon>
        <taxon>Lentinus</taxon>
    </lineage>
</organism>
<feature type="compositionally biased region" description="Polar residues" evidence="1">
    <location>
        <begin position="18"/>
        <end position="27"/>
    </location>
</feature>
<feature type="compositionally biased region" description="Low complexity" evidence="1">
    <location>
        <begin position="92"/>
        <end position="107"/>
    </location>
</feature>
<name>A0A5C2RUM8_9APHY</name>
<dbReference type="Proteomes" id="UP000313359">
    <property type="component" value="Unassembled WGS sequence"/>
</dbReference>
<dbReference type="AlphaFoldDB" id="A0A5C2RUM8"/>
<dbReference type="EMBL" id="ML122313">
    <property type="protein sequence ID" value="RPD53896.1"/>
    <property type="molecule type" value="Genomic_DNA"/>
</dbReference>
<feature type="compositionally biased region" description="Acidic residues" evidence="1">
    <location>
        <begin position="134"/>
        <end position="145"/>
    </location>
</feature>
<protein>
    <submittedName>
        <fullName evidence="2">Uncharacterized protein</fullName>
    </submittedName>
</protein>
<feature type="region of interest" description="Disordered" evidence="1">
    <location>
        <begin position="1"/>
        <end position="206"/>
    </location>
</feature>
<gene>
    <name evidence="2" type="ORF">L227DRAFT_657915</name>
</gene>